<comment type="caution">
    <text evidence="2">The sequence shown here is derived from an EMBL/GenBank/DDBJ whole genome shotgun (WGS) entry which is preliminary data.</text>
</comment>
<evidence type="ECO:0000313" key="2">
    <source>
        <dbReference type="EMBL" id="NER11877.1"/>
    </source>
</evidence>
<dbReference type="RefSeq" id="WP_163604912.1">
    <property type="nucleotide sequence ID" value="NZ_JAABOO010000001.1"/>
</dbReference>
<accession>A0A6P0UFT0</accession>
<dbReference type="PROSITE" id="PS51257">
    <property type="entry name" value="PROKAR_LIPOPROTEIN"/>
    <property type="match status" value="1"/>
</dbReference>
<evidence type="ECO:0000256" key="1">
    <source>
        <dbReference type="SAM" id="SignalP"/>
    </source>
</evidence>
<feature type="signal peptide" evidence="1">
    <location>
        <begin position="1"/>
        <end position="22"/>
    </location>
</feature>
<dbReference type="AlphaFoldDB" id="A0A6P0UFT0"/>
<evidence type="ECO:0000313" key="3">
    <source>
        <dbReference type="Proteomes" id="UP000468581"/>
    </source>
</evidence>
<gene>
    <name evidence="2" type="ORF">GWK08_00340</name>
</gene>
<protein>
    <submittedName>
        <fullName evidence="2">Uncharacterized protein</fullName>
    </submittedName>
</protein>
<keyword evidence="1" id="KW-0732">Signal</keyword>
<dbReference type="EMBL" id="JAABOO010000001">
    <property type="protein sequence ID" value="NER11877.1"/>
    <property type="molecule type" value="Genomic_DNA"/>
</dbReference>
<sequence length="436" mass="50043">MRNTFYLLLVILVLACSTPKSDQVFVHSDISNFWNAYDSIRLTKDSLKQLDLLNRLFIDKASEGQKAMIEVRNYTPEEYLEAIESYPEFWESIRPNTLKAETHNKEIEKGILKLKDIYPDLQAADIYYTMGVFRSPGTGFDNFVLIGSEFALGDLHTQTKEFTGARSHIKNYYKIDPEKNIQFLSVHEYVHTQQKDAVNNILSQCLREGVADFVASLASGQISPFPAFVFGPAHNERVRAKFEDEMFNFRAGRNWFWNDDNNEFGASDMGYYVGYAIAKGYYEKASDKALAIKEMIELDYTDEPQVEKIVDGSAYFTTSLEELFQKYEAKRPQVVGVEPMENHGQSIDPKLSRITIEFSEPMDQRFRNFDYGPLGQEASIQISNVIGFSKDRKSLTFEIQPLESDKQYQLTIGNGFMNDKGFPLKPYLIDFKTGTK</sequence>
<keyword evidence="3" id="KW-1185">Reference proteome</keyword>
<dbReference type="Proteomes" id="UP000468581">
    <property type="component" value="Unassembled WGS sequence"/>
</dbReference>
<organism evidence="2 3">
    <name type="scientific">Leptobacterium flavescens</name>
    <dbReference type="NCBI Taxonomy" id="472055"/>
    <lineage>
        <taxon>Bacteria</taxon>
        <taxon>Pseudomonadati</taxon>
        <taxon>Bacteroidota</taxon>
        <taxon>Flavobacteriia</taxon>
        <taxon>Flavobacteriales</taxon>
        <taxon>Flavobacteriaceae</taxon>
        <taxon>Leptobacterium</taxon>
    </lineage>
</organism>
<proteinExistence type="predicted"/>
<name>A0A6P0UFT0_9FLAO</name>
<reference evidence="2 3" key="1">
    <citation type="submission" date="2020-01" db="EMBL/GenBank/DDBJ databases">
        <title>Leptobacterium flavescens.</title>
        <authorList>
            <person name="Wang G."/>
        </authorList>
    </citation>
    <scope>NUCLEOTIDE SEQUENCE [LARGE SCALE GENOMIC DNA]</scope>
    <source>
        <strain evidence="2 3">KCTC 22160</strain>
    </source>
</reference>
<feature type="chain" id="PRO_5026799677" evidence="1">
    <location>
        <begin position="23"/>
        <end position="436"/>
    </location>
</feature>